<dbReference type="GO" id="GO:0045259">
    <property type="term" value="C:proton-transporting ATP synthase complex"/>
    <property type="evidence" value="ECO:0007669"/>
    <property type="project" value="UniProtKB-UniRule"/>
</dbReference>
<dbReference type="AlphaFoldDB" id="A0A285QYY7"/>
<comment type="function">
    <text evidence="1">A possible function for this protein is to guide the assembly of the membrane sector of the ATPase enzyme complex.</text>
</comment>
<feature type="transmembrane region" description="Helical" evidence="2">
    <location>
        <begin position="82"/>
        <end position="103"/>
    </location>
</feature>
<keyword evidence="1" id="KW-0813">Transport</keyword>
<name>A0A285QYY7_9SPHN</name>
<reference evidence="3 4" key="1">
    <citation type="submission" date="2017-07" db="EMBL/GenBank/DDBJ databases">
        <authorList>
            <person name="Sun Z.S."/>
            <person name="Albrecht U."/>
            <person name="Echele G."/>
            <person name="Lee C.C."/>
        </authorList>
    </citation>
    <scope>NUCLEOTIDE SEQUENCE [LARGE SCALE GENOMIC DNA]</scope>
    <source>
        <strain evidence="3 4">CGMCC 1.12672</strain>
    </source>
</reference>
<keyword evidence="1" id="KW-0406">Ion transport</keyword>
<keyword evidence="1" id="KW-0375">Hydrogen ion transport</keyword>
<keyword evidence="2" id="KW-1133">Transmembrane helix</keyword>
<proteinExistence type="inferred from homology"/>
<comment type="similarity">
    <text evidence="1">Belongs to the bacterial AtpI family.</text>
</comment>
<feature type="transmembrane region" description="Helical" evidence="2">
    <location>
        <begin position="58"/>
        <end position="76"/>
    </location>
</feature>
<keyword evidence="1 2" id="KW-0472">Membrane</keyword>
<organism evidence="3 4">
    <name type="scientific">Sphingomonas guangdongensis</name>
    <dbReference type="NCBI Taxonomy" id="1141890"/>
    <lineage>
        <taxon>Bacteria</taxon>
        <taxon>Pseudomonadati</taxon>
        <taxon>Pseudomonadota</taxon>
        <taxon>Alphaproteobacteria</taxon>
        <taxon>Sphingomonadales</taxon>
        <taxon>Sphingomonadaceae</taxon>
        <taxon>Sphingomonas</taxon>
    </lineage>
</organism>
<dbReference type="InterPro" id="IPR016989">
    <property type="entry name" value="Atp1_alphaprobac"/>
</dbReference>
<dbReference type="InterPro" id="IPR032820">
    <property type="entry name" value="ATPase_put"/>
</dbReference>
<accession>A0A285QYY7</accession>
<dbReference type="EMBL" id="OBMI01000002">
    <property type="protein sequence ID" value="SOB86784.1"/>
    <property type="molecule type" value="Genomic_DNA"/>
</dbReference>
<dbReference type="PIRSF" id="PIRSF032126">
    <property type="entry name" value="F0F1_ATP_synthase_subunit_I"/>
    <property type="match status" value="1"/>
</dbReference>
<gene>
    <name evidence="3" type="ORF">SAMN06297144_1893</name>
</gene>
<dbReference type="Proteomes" id="UP000219494">
    <property type="component" value="Unassembled WGS sequence"/>
</dbReference>
<evidence type="ECO:0000313" key="3">
    <source>
        <dbReference type="EMBL" id="SOB86784.1"/>
    </source>
</evidence>
<evidence type="ECO:0000256" key="1">
    <source>
        <dbReference type="PIRNR" id="PIRNR032126"/>
    </source>
</evidence>
<dbReference type="Pfam" id="PF09527">
    <property type="entry name" value="ATPase_gene1"/>
    <property type="match status" value="1"/>
</dbReference>
<keyword evidence="4" id="KW-1185">Reference proteome</keyword>
<evidence type="ECO:0000313" key="4">
    <source>
        <dbReference type="Proteomes" id="UP000219494"/>
    </source>
</evidence>
<evidence type="ECO:0000256" key="2">
    <source>
        <dbReference type="SAM" id="Phobius"/>
    </source>
</evidence>
<protein>
    <recommendedName>
        <fullName evidence="1">ATP synthase protein I</fullName>
    </recommendedName>
</protein>
<sequence length="111" mass="12248">MKRSAQVAENEPGLNPVPEDARLQSLDERLRRAKTEEAVRSGEDSGKGDGDYRLGNRVLAELIGGMIGGALIGWVFDRLFGTSPWFLLGLLFFGIVAAFRNIIRISTKRSK</sequence>
<keyword evidence="2" id="KW-0812">Transmembrane</keyword>
<dbReference type="GO" id="GO:1902600">
    <property type="term" value="P:proton transmembrane transport"/>
    <property type="evidence" value="ECO:0007669"/>
    <property type="project" value="UniProtKB-KW"/>
</dbReference>